<feature type="domain" description="NodB homology" evidence="3">
    <location>
        <begin position="28"/>
        <end position="213"/>
    </location>
</feature>
<dbReference type="PANTHER" id="PTHR10587:SF133">
    <property type="entry name" value="CHITIN DEACETYLASE 1-RELATED"/>
    <property type="match status" value="1"/>
</dbReference>
<proteinExistence type="predicted"/>
<comment type="caution">
    <text evidence="4">The sequence shown here is derived from an EMBL/GenBank/DDBJ whole genome shotgun (WGS) entry which is preliminary data.</text>
</comment>
<dbReference type="InterPro" id="IPR011330">
    <property type="entry name" value="Glyco_hydro/deAcase_b/a-brl"/>
</dbReference>
<dbReference type="EMBL" id="BAABAV010000001">
    <property type="protein sequence ID" value="GAA4269095.1"/>
    <property type="molecule type" value="Genomic_DNA"/>
</dbReference>
<reference evidence="5" key="1">
    <citation type="journal article" date="2019" name="Int. J. Syst. Evol. Microbiol.">
        <title>The Global Catalogue of Microorganisms (GCM) 10K type strain sequencing project: providing services to taxonomists for standard genome sequencing and annotation.</title>
        <authorList>
            <consortium name="The Broad Institute Genomics Platform"/>
            <consortium name="The Broad Institute Genome Sequencing Center for Infectious Disease"/>
            <person name="Wu L."/>
            <person name="Ma J."/>
        </authorList>
    </citation>
    <scope>NUCLEOTIDE SEQUENCE [LARGE SCALE GENOMIC DNA]</scope>
    <source>
        <strain evidence="5">JCM 17452</strain>
    </source>
</reference>
<dbReference type="Proteomes" id="UP001500027">
    <property type="component" value="Unassembled WGS sequence"/>
</dbReference>
<dbReference type="Gene3D" id="3.20.20.370">
    <property type="entry name" value="Glycoside hydrolase/deacetylase"/>
    <property type="match status" value="1"/>
</dbReference>
<name>A0ABP8EAI8_9FLAO</name>
<organism evidence="4 5">
    <name type="scientific">Hyunsoonleella aestuarii</name>
    <dbReference type="NCBI Taxonomy" id="912802"/>
    <lineage>
        <taxon>Bacteria</taxon>
        <taxon>Pseudomonadati</taxon>
        <taxon>Bacteroidota</taxon>
        <taxon>Flavobacteriia</taxon>
        <taxon>Flavobacteriales</taxon>
        <taxon>Flavobacteriaceae</taxon>
    </lineage>
</organism>
<keyword evidence="2" id="KW-0378">Hydrolase</keyword>
<keyword evidence="1" id="KW-0479">Metal-binding</keyword>
<dbReference type="Pfam" id="PF01522">
    <property type="entry name" value="Polysacc_deac_1"/>
    <property type="match status" value="1"/>
</dbReference>
<sequence length="219" mass="25338">MNFKPIKTPKIAKKIFPNYIWDIPTKEKVIYLTFDDGPTPEITTWTLDVLKQYNAKATFFCIGNNIEKYPEIFKSILNEGHSVGNHTYNHLKGWKTKTKDYLKNISQAQKVFDIQTDNLELKNKVLFRPPYGKIKPKQAKKLADLGYKIVMWDVLSFDWDKDVTPAECFNNVLSKAQNGSVIVFHDSVKASKNMQFALPLILEHYNQQGFEFKAIKISV</sequence>
<dbReference type="PANTHER" id="PTHR10587">
    <property type="entry name" value="GLYCOSYL TRANSFERASE-RELATED"/>
    <property type="match status" value="1"/>
</dbReference>
<dbReference type="InterPro" id="IPR050248">
    <property type="entry name" value="Polysacc_deacetylase_ArnD"/>
</dbReference>
<accession>A0ABP8EAI8</accession>
<dbReference type="PROSITE" id="PS51677">
    <property type="entry name" value="NODB"/>
    <property type="match status" value="1"/>
</dbReference>
<evidence type="ECO:0000256" key="1">
    <source>
        <dbReference type="ARBA" id="ARBA00022723"/>
    </source>
</evidence>
<dbReference type="InterPro" id="IPR002509">
    <property type="entry name" value="NODB_dom"/>
</dbReference>
<protein>
    <submittedName>
        <fullName evidence="4">Polysaccharide deacetylase family protein</fullName>
    </submittedName>
</protein>
<keyword evidence="5" id="KW-1185">Reference proteome</keyword>
<dbReference type="SUPFAM" id="SSF88713">
    <property type="entry name" value="Glycoside hydrolase/deacetylase"/>
    <property type="match status" value="1"/>
</dbReference>
<evidence type="ECO:0000313" key="4">
    <source>
        <dbReference type="EMBL" id="GAA4269095.1"/>
    </source>
</evidence>
<gene>
    <name evidence="4" type="ORF">GCM10022257_11960</name>
</gene>
<evidence type="ECO:0000256" key="2">
    <source>
        <dbReference type="ARBA" id="ARBA00022801"/>
    </source>
</evidence>
<evidence type="ECO:0000313" key="5">
    <source>
        <dbReference type="Proteomes" id="UP001500027"/>
    </source>
</evidence>
<evidence type="ECO:0000259" key="3">
    <source>
        <dbReference type="PROSITE" id="PS51677"/>
    </source>
</evidence>
<dbReference type="CDD" id="cd10917">
    <property type="entry name" value="CE4_NodB_like_6s_7s"/>
    <property type="match status" value="1"/>
</dbReference>
<dbReference type="RefSeq" id="WP_139000988.1">
    <property type="nucleotide sequence ID" value="NZ_BAABAV010000001.1"/>
</dbReference>